<reference evidence="9 10" key="1">
    <citation type="submission" date="2019-08" db="EMBL/GenBank/DDBJ databases">
        <title>Lewinella sp. strain SSH13 Genome sequencing and assembly.</title>
        <authorList>
            <person name="Kim I."/>
        </authorList>
    </citation>
    <scope>NUCLEOTIDE SEQUENCE [LARGE SCALE GENOMIC DNA]</scope>
    <source>
        <strain evidence="9 10">SSH13</strain>
    </source>
</reference>
<dbReference type="OrthoDB" id="2168082at2"/>
<dbReference type="GO" id="GO:0006355">
    <property type="term" value="P:regulation of DNA-templated transcription"/>
    <property type="evidence" value="ECO:0007669"/>
    <property type="project" value="TreeGrafter"/>
</dbReference>
<feature type="domain" description="Response regulatory" evidence="7">
    <location>
        <begin position="2"/>
        <end position="116"/>
    </location>
</feature>
<dbReference type="InterPro" id="IPR001789">
    <property type="entry name" value="Sig_transdc_resp-reg_receiver"/>
</dbReference>
<keyword evidence="10" id="KW-1185">Reference proteome</keyword>
<dbReference type="GO" id="GO:0005829">
    <property type="term" value="C:cytosol"/>
    <property type="evidence" value="ECO:0007669"/>
    <property type="project" value="TreeGrafter"/>
</dbReference>
<dbReference type="GO" id="GO:0000156">
    <property type="term" value="F:phosphorelay response regulator activity"/>
    <property type="evidence" value="ECO:0007669"/>
    <property type="project" value="TreeGrafter"/>
</dbReference>
<evidence type="ECO:0000256" key="2">
    <source>
        <dbReference type="ARBA" id="ARBA00023012"/>
    </source>
</evidence>
<evidence type="ECO:0000259" key="8">
    <source>
        <dbReference type="PROSITE" id="PS50930"/>
    </source>
</evidence>
<accession>A0A5C7FIP4</accession>
<evidence type="ECO:0000259" key="7">
    <source>
        <dbReference type="PROSITE" id="PS50110"/>
    </source>
</evidence>
<dbReference type="InterPro" id="IPR039420">
    <property type="entry name" value="WalR-like"/>
</dbReference>
<dbReference type="GO" id="GO:0032993">
    <property type="term" value="C:protein-DNA complex"/>
    <property type="evidence" value="ECO:0007669"/>
    <property type="project" value="TreeGrafter"/>
</dbReference>
<protein>
    <submittedName>
        <fullName evidence="9">Response regulator transcription factor</fullName>
    </submittedName>
</protein>
<dbReference type="Pfam" id="PF00072">
    <property type="entry name" value="Response_reg"/>
    <property type="match status" value="1"/>
</dbReference>
<dbReference type="PROSITE" id="PS50930">
    <property type="entry name" value="HTH_LYTTR"/>
    <property type="match status" value="1"/>
</dbReference>
<evidence type="ECO:0000256" key="5">
    <source>
        <dbReference type="ARBA" id="ARBA00023163"/>
    </source>
</evidence>
<keyword evidence="5" id="KW-0804">Transcription</keyword>
<dbReference type="PROSITE" id="PS50110">
    <property type="entry name" value="RESPONSE_REGULATORY"/>
    <property type="match status" value="1"/>
</dbReference>
<dbReference type="Proteomes" id="UP000321907">
    <property type="component" value="Unassembled WGS sequence"/>
</dbReference>
<dbReference type="PANTHER" id="PTHR48111:SF1">
    <property type="entry name" value="TWO-COMPONENT RESPONSE REGULATOR ORR33"/>
    <property type="match status" value="1"/>
</dbReference>
<organism evidence="9 10">
    <name type="scientific">Neolewinella aurantiaca</name>
    <dbReference type="NCBI Taxonomy" id="2602767"/>
    <lineage>
        <taxon>Bacteria</taxon>
        <taxon>Pseudomonadati</taxon>
        <taxon>Bacteroidota</taxon>
        <taxon>Saprospiria</taxon>
        <taxon>Saprospirales</taxon>
        <taxon>Lewinellaceae</taxon>
        <taxon>Neolewinella</taxon>
    </lineage>
</organism>
<evidence type="ECO:0000256" key="1">
    <source>
        <dbReference type="ARBA" id="ARBA00022553"/>
    </source>
</evidence>
<gene>
    <name evidence="9" type="ORF">FUA23_09480</name>
</gene>
<dbReference type="InterPro" id="IPR007492">
    <property type="entry name" value="LytTR_DNA-bd_dom"/>
</dbReference>
<dbReference type="SMART" id="SM00850">
    <property type="entry name" value="LytTR"/>
    <property type="match status" value="1"/>
</dbReference>
<dbReference type="GO" id="GO:0000976">
    <property type="term" value="F:transcription cis-regulatory region binding"/>
    <property type="evidence" value="ECO:0007669"/>
    <property type="project" value="TreeGrafter"/>
</dbReference>
<dbReference type="InterPro" id="IPR011006">
    <property type="entry name" value="CheY-like_superfamily"/>
</dbReference>
<dbReference type="Gene3D" id="3.40.50.2300">
    <property type="match status" value="1"/>
</dbReference>
<dbReference type="Pfam" id="PF04397">
    <property type="entry name" value="LytTR"/>
    <property type="match status" value="1"/>
</dbReference>
<keyword evidence="4" id="KW-0238">DNA-binding</keyword>
<evidence type="ECO:0000256" key="6">
    <source>
        <dbReference type="PROSITE-ProRule" id="PRU00169"/>
    </source>
</evidence>
<name>A0A5C7FIP4_9BACT</name>
<evidence type="ECO:0000256" key="4">
    <source>
        <dbReference type="ARBA" id="ARBA00023125"/>
    </source>
</evidence>
<comment type="caution">
    <text evidence="9">The sequence shown here is derived from an EMBL/GenBank/DDBJ whole genome shotgun (WGS) entry which is preliminary data.</text>
</comment>
<keyword evidence="1 6" id="KW-0597">Phosphoprotein</keyword>
<sequence length="244" mass="27401">MNTLIIDDEPAANTELKKMLRAYHQELTVVGEATNVHEGLMKIRKLKPELLFLDIEMPGGTGFDLIRQLGKDARPEIVFVTSRNEFAFQAFNCAALDYILKPVDQGSLATAVQRAKERMHQKNSSRRLEALLANIDASSNADKHIGIPNDHGIEFITAGDIICCQGSDGYTLIHLADGTRRTSSYPIGHYKKMLPTPDFFMTHRSFIVNRKHVVRLSADEISLNGGLKAEISRRRKKLVEDWLS</sequence>
<evidence type="ECO:0000313" key="9">
    <source>
        <dbReference type="EMBL" id="TXF89671.1"/>
    </source>
</evidence>
<dbReference type="Gene3D" id="2.40.50.1020">
    <property type="entry name" value="LytTr DNA-binding domain"/>
    <property type="match status" value="1"/>
</dbReference>
<feature type="domain" description="HTH LytTR-type" evidence="8">
    <location>
        <begin position="145"/>
        <end position="244"/>
    </location>
</feature>
<dbReference type="PANTHER" id="PTHR48111">
    <property type="entry name" value="REGULATOR OF RPOS"/>
    <property type="match status" value="1"/>
</dbReference>
<evidence type="ECO:0000256" key="3">
    <source>
        <dbReference type="ARBA" id="ARBA00023015"/>
    </source>
</evidence>
<dbReference type="AlphaFoldDB" id="A0A5C7FIP4"/>
<dbReference type="SMART" id="SM00448">
    <property type="entry name" value="REC"/>
    <property type="match status" value="1"/>
</dbReference>
<dbReference type="RefSeq" id="WP_147930501.1">
    <property type="nucleotide sequence ID" value="NZ_VOXD01000012.1"/>
</dbReference>
<keyword evidence="2" id="KW-0902">Two-component regulatory system</keyword>
<evidence type="ECO:0000313" key="10">
    <source>
        <dbReference type="Proteomes" id="UP000321907"/>
    </source>
</evidence>
<proteinExistence type="predicted"/>
<keyword evidence="3" id="KW-0805">Transcription regulation</keyword>
<feature type="modified residue" description="4-aspartylphosphate" evidence="6">
    <location>
        <position position="54"/>
    </location>
</feature>
<dbReference type="EMBL" id="VOXD01000012">
    <property type="protein sequence ID" value="TXF89671.1"/>
    <property type="molecule type" value="Genomic_DNA"/>
</dbReference>
<dbReference type="SUPFAM" id="SSF52172">
    <property type="entry name" value="CheY-like"/>
    <property type="match status" value="1"/>
</dbReference>